<name>A0A399J9P3_9MICC</name>
<dbReference type="AlphaFoldDB" id="A0A399J9P3"/>
<dbReference type="RefSeq" id="WP_119426005.1">
    <property type="nucleotide sequence ID" value="NZ_QQXK01000048.1"/>
</dbReference>
<reference evidence="1 2" key="1">
    <citation type="submission" date="2018-07" db="EMBL/GenBank/DDBJ databases">
        <title>Arthrobacter sp. nov., isolated from raw cow's milk with high bacterial count.</title>
        <authorList>
            <person name="Hahne J."/>
            <person name="Isele D."/>
            <person name="Lipski A."/>
        </authorList>
    </citation>
    <scope>NUCLEOTIDE SEQUENCE [LARGE SCALE GENOMIC DNA]</scope>
    <source>
        <strain evidence="1 2">JZ R-35</strain>
    </source>
</reference>
<evidence type="ECO:0000313" key="2">
    <source>
        <dbReference type="Proteomes" id="UP000265419"/>
    </source>
</evidence>
<accession>A0A399J9P3</accession>
<dbReference type="EMBL" id="QQXK01000048">
    <property type="protein sequence ID" value="RII40909.1"/>
    <property type="molecule type" value="Genomic_DNA"/>
</dbReference>
<dbReference type="Proteomes" id="UP000265419">
    <property type="component" value="Unassembled WGS sequence"/>
</dbReference>
<evidence type="ECO:0000313" key="1">
    <source>
        <dbReference type="EMBL" id="RII40909.1"/>
    </source>
</evidence>
<proteinExistence type="predicted"/>
<protein>
    <submittedName>
        <fullName evidence="1">Anticodon nuclease</fullName>
    </submittedName>
</protein>
<comment type="caution">
    <text evidence="1">The sequence shown here is derived from an EMBL/GenBank/DDBJ whole genome shotgun (WGS) entry which is preliminary data.</text>
</comment>
<gene>
    <name evidence="1" type="ORF">DWB68_15410</name>
</gene>
<organism evidence="1 2">
    <name type="scientific">Galactobacter valiniphilus</name>
    <dbReference type="NCBI Taxonomy" id="2676122"/>
    <lineage>
        <taxon>Bacteria</taxon>
        <taxon>Bacillati</taxon>
        <taxon>Actinomycetota</taxon>
        <taxon>Actinomycetes</taxon>
        <taxon>Micrococcales</taxon>
        <taxon>Micrococcaceae</taxon>
        <taxon>Galactobacter</taxon>
    </lineage>
</organism>
<keyword evidence="2" id="KW-1185">Reference proteome</keyword>
<sequence length="305" mass="34479">MLYNSFVEDVFTWDNERVVLKMNHTSELLETIVTQGLDGAIVDNFQAFTSGRIEPKLDFERGEITFGIHKGDDNSADGIKVSRAEESIFVWSVYYSVLSEAIETLRDSPELRSTAHYDQLKLAVIDDPVSSMDDVRIVSVALALAELIKRASGLGLKFIITTHHALFFNVLFNSLHRKKSRAYVLQHDSAEGWLLRKQSHDSPFSYHLGIIHDIQRAISVNAIERAHFNQFRALLEKTANFLGYTGGWGSLLRGPDAALLTKVLNLYSHDRFGDIDTSEVAAEHKEAFTNEFHEFLKTYRWAAAA</sequence>